<protein>
    <submittedName>
        <fullName evidence="1">Uncharacterized protein</fullName>
    </submittedName>
</protein>
<sequence length="130" mass="14427">MQMCDNSANYLNGKVMVAAAVSLPIVVVLVALLHLFARYVIRRQARHLAATREPGLLNVIQWQASAEPPKRGLEPSVLAALPVYAYRQVEGESEWESSVVEECIVCLGLLEEGELTRILPNCQHVPRGMY</sequence>
<dbReference type="Proteomes" id="UP001057402">
    <property type="component" value="Chromosome 7"/>
</dbReference>
<organism evidence="1 2">
    <name type="scientific">Melastoma candidum</name>
    <dbReference type="NCBI Taxonomy" id="119954"/>
    <lineage>
        <taxon>Eukaryota</taxon>
        <taxon>Viridiplantae</taxon>
        <taxon>Streptophyta</taxon>
        <taxon>Embryophyta</taxon>
        <taxon>Tracheophyta</taxon>
        <taxon>Spermatophyta</taxon>
        <taxon>Magnoliopsida</taxon>
        <taxon>eudicotyledons</taxon>
        <taxon>Gunneridae</taxon>
        <taxon>Pentapetalae</taxon>
        <taxon>rosids</taxon>
        <taxon>malvids</taxon>
        <taxon>Myrtales</taxon>
        <taxon>Melastomataceae</taxon>
        <taxon>Melastomatoideae</taxon>
        <taxon>Melastomateae</taxon>
        <taxon>Melastoma</taxon>
    </lineage>
</organism>
<gene>
    <name evidence="1" type="ORF">MLD38_025877</name>
</gene>
<evidence type="ECO:0000313" key="2">
    <source>
        <dbReference type="Proteomes" id="UP001057402"/>
    </source>
</evidence>
<reference evidence="2" key="1">
    <citation type="journal article" date="2023" name="Front. Plant Sci.">
        <title>Chromosomal-level genome assembly of Melastoma candidum provides insights into trichome evolution.</title>
        <authorList>
            <person name="Zhong Y."/>
            <person name="Wu W."/>
            <person name="Sun C."/>
            <person name="Zou P."/>
            <person name="Liu Y."/>
            <person name="Dai S."/>
            <person name="Zhou R."/>
        </authorList>
    </citation>
    <scope>NUCLEOTIDE SEQUENCE [LARGE SCALE GENOMIC DNA]</scope>
</reference>
<name>A0ACB9NXP7_9MYRT</name>
<comment type="caution">
    <text evidence="1">The sequence shown here is derived from an EMBL/GenBank/DDBJ whole genome shotgun (WGS) entry which is preliminary data.</text>
</comment>
<accession>A0ACB9NXP7</accession>
<evidence type="ECO:0000313" key="1">
    <source>
        <dbReference type="EMBL" id="KAI4341115.1"/>
    </source>
</evidence>
<keyword evidence="2" id="KW-1185">Reference proteome</keyword>
<proteinExistence type="predicted"/>
<dbReference type="EMBL" id="CM042886">
    <property type="protein sequence ID" value="KAI4341115.1"/>
    <property type="molecule type" value="Genomic_DNA"/>
</dbReference>